<evidence type="ECO:0008006" key="4">
    <source>
        <dbReference type="Google" id="ProtNLM"/>
    </source>
</evidence>
<reference evidence="3" key="1">
    <citation type="journal article" date="2019" name="Int. J. Syst. Evol. Microbiol.">
        <title>The Global Catalogue of Microorganisms (GCM) 10K type strain sequencing project: providing services to taxonomists for standard genome sequencing and annotation.</title>
        <authorList>
            <consortium name="The Broad Institute Genomics Platform"/>
            <consortium name="The Broad Institute Genome Sequencing Center for Infectious Disease"/>
            <person name="Wu L."/>
            <person name="Ma J."/>
        </authorList>
    </citation>
    <scope>NUCLEOTIDE SEQUENCE [LARGE SCALE GENOMIC DNA]</scope>
    <source>
        <strain evidence="3">JCM 6921</strain>
    </source>
</reference>
<proteinExistence type="predicted"/>
<feature type="region of interest" description="Disordered" evidence="1">
    <location>
        <begin position="206"/>
        <end position="233"/>
    </location>
</feature>
<evidence type="ECO:0000313" key="2">
    <source>
        <dbReference type="EMBL" id="GAA2411404.1"/>
    </source>
</evidence>
<organism evidence="2 3">
    <name type="scientific">Streptomyces glaucosporus</name>
    <dbReference type="NCBI Taxonomy" id="284044"/>
    <lineage>
        <taxon>Bacteria</taxon>
        <taxon>Bacillati</taxon>
        <taxon>Actinomycetota</taxon>
        <taxon>Actinomycetes</taxon>
        <taxon>Kitasatosporales</taxon>
        <taxon>Streptomycetaceae</taxon>
        <taxon>Streptomyces</taxon>
    </lineage>
</organism>
<keyword evidence="3" id="KW-1185">Reference proteome</keyword>
<feature type="region of interest" description="Disordered" evidence="1">
    <location>
        <begin position="48"/>
        <end position="71"/>
    </location>
</feature>
<dbReference type="EMBL" id="BAAATJ010000025">
    <property type="protein sequence ID" value="GAA2411404.1"/>
    <property type="molecule type" value="Genomic_DNA"/>
</dbReference>
<sequence length="233" mass="25113">MFAVRHHLSLCATAVTVGGVTNDLQLSARTIRLAGPVRHRPPWTAALPGAPVPARTVRRGGRAAPGAEGETARSYRAEVVAEGPVNGTTVAVPLGRHSAPNRRLALRWLREQARRVADGLDPDPAAPWIPDGTLARVPERLPDAPAELRRWCEDDARQRAASELLAEGLPFHFAVADHTGSYALRAWPVGVTTPALGTSPLAYARRTDQLPPRSPEPRLRPAARRTGSATHPW</sequence>
<dbReference type="Proteomes" id="UP001500058">
    <property type="component" value="Unassembled WGS sequence"/>
</dbReference>
<name>A0ABP5VTB0_9ACTN</name>
<accession>A0ABP5VTB0</accession>
<evidence type="ECO:0000256" key="1">
    <source>
        <dbReference type="SAM" id="MobiDB-lite"/>
    </source>
</evidence>
<comment type="caution">
    <text evidence="2">The sequence shown here is derived from an EMBL/GenBank/DDBJ whole genome shotgun (WGS) entry which is preliminary data.</text>
</comment>
<protein>
    <recommendedName>
        <fullName evidence="4">YcaO domain-containing protein</fullName>
    </recommendedName>
</protein>
<gene>
    <name evidence="2" type="ORF">GCM10010420_45440</name>
</gene>
<evidence type="ECO:0000313" key="3">
    <source>
        <dbReference type="Proteomes" id="UP001500058"/>
    </source>
</evidence>